<organism evidence="12 13">
    <name type="scientific">Mesorhabditis belari</name>
    <dbReference type="NCBI Taxonomy" id="2138241"/>
    <lineage>
        <taxon>Eukaryota</taxon>
        <taxon>Metazoa</taxon>
        <taxon>Ecdysozoa</taxon>
        <taxon>Nematoda</taxon>
        <taxon>Chromadorea</taxon>
        <taxon>Rhabditida</taxon>
        <taxon>Rhabditina</taxon>
        <taxon>Rhabditomorpha</taxon>
        <taxon>Rhabditoidea</taxon>
        <taxon>Rhabditidae</taxon>
        <taxon>Mesorhabditinae</taxon>
        <taxon>Mesorhabditis</taxon>
    </lineage>
</organism>
<accession>A0AAF3EH23</accession>
<keyword evidence="3 10" id="KW-0547">Nucleotide-binding</keyword>
<keyword evidence="12" id="KW-1185">Reference proteome</keyword>
<keyword evidence="2 10" id="KW-0436">Ligase</keyword>
<evidence type="ECO:0000256" key="1">
    <source>
        <dbReference type="ARBA" id="ARBA00012838"/>
    </source>
</evidence>
<dbReference type="WBParaSite" id="MBELARI_LOCUS1314">
    <property type="protein sequence ID" value="MBELARI_LOCUS1314"/>
    <property type="gene ID" value="MBELARI_LOCUS1314"/>
</dbReference>
<dbReference type="SUPFAM" id="SSF52374">
    <property type="entry name" value="Nucleotidylyl transferase"/>
    <property type="match status" value="1"/>
</dbReference>
<comment type="similarity">
    <text evidence="10">Belongs to the class-I aminoacyl-tRNA synthetase family.</text>
</comment>
<evidence type="ECO:0000256" key="2">
    <source>
        <dbReference type="ARBA" id="ARBA00022598"/>
    </source>
</evidence>
<dbReference type="Gene3D" id="3.40.50.620">
    <property type="entry name" value="HUPs"/>
    <property type="match status" value="1"/>
</dbReference>
<name>A0AAF3EH23_9BILA</name>
<dbReference type="InterPro" id="IPR015413">
    <property type="entry name" value="Methionyl/Leucyl_tRNA_Synth"/>
</dbReference>
<dbReference type="SUPFAM" id="SSF47323">
    <property type="entry name" value="Anticodon-binding domain of a subclass of class I aminoacyl-tRNA synthetases"/>
    <property type="match status" value="1"/>
</dbReference>
<evidence type="ECO:0000256" key="7">
    <source>
        <dbReference type="ARBA" id="ARBA00026124"/>
    </source>
</evidence>
<keyword evidence="5 10" id="KW-0648">Protein biosynthesis</keyword>
<dbReference type="GO" id="GO:0006431">
    <property type="term" value="P:methionyl-tRNA aminoacylation"/>
    <property type="evidence" value="ECO:0007669"/>
    <property type="project" value="InterPro"/>
</dbReference>
<dbReference type="InterPro" id="IPR033911">
    <property type="entry name" value="MetRS_core"/>
</dbReference>
<evidence type="ECO:0000313" key="12">
    <source>
        <dbReference type="Proteomes" id="UP000887575"/>
    </source>
</evidence>
<evidence type="ECO:0000256" key="9">
    <source>
        <dbReference type="ARBA" id="ARBA00030904"/>
    </source>
</evidence>
<dbReference type="InterPro" id="IPR023457">
    <property type="entry name" value="Met-tRNA_synth_2"/>
</dbReference>
<keyword evidence="4 10" id="KW-0067">ATP-binding</keyword>
<protein>
    <recommendedName>
        <fullName evidence="7">Methionine--tRNA ligase, mitochondrial</fullName>
        <ecNumber evidence="1">6.1.1.10</ecNumber>
    </recommendedName>
    <alternativeName>
        <fullName evidence="9">Methionyl-tRNA synthetase</fullName>
    </alternativeName>
    <alternativeName>
        <fullName evidence="8">Mitochondrial methionyl-tRNA synthetase</fullName>
    </alternativeName>
</protein>
<keyword evidence="6 10" id="KW-0030">Aminoacyl-tRNA synthetase</keyword>
<evidence type="ECO:0000256" key="5">
    <source>
        <dbReference type="ARBA" id="ARBA00022917"/>
    </source>
</evidence>
<sequence>MTICRSIRSIIWQRRFRHSFITTPIFYANSAPHIGHLYSAVIADAAHRWEILKAPNELHQFTTGTDEHGSKIERAATSASLTPIEHCDKVTAQFRALFEAFDISYTDYIRTTEERHKRAVREFWTRLSKAGHLYKGKYSGWYSVIDECFYKDSEVEKIRSLDGKESSVAKETRNPVEWVDEENYMFRLSDFKEKTKKILESTEVITPTHFKPLAIRELDACGDLSVSRDSTRLKWGIPVPDDPSQRVYVWLDALINYLTVNGFPDKMQFPAPTCQIIGKDILRFHTAYWFAFLQALNLPLPERLFVHGHWLVNNVKMSKSLGNVVDPMEIAGLLSNDGLRYFLLKQGVPTDDCNFMKLKAIELINSDLVNTIGNLLQRSTIPKLNPAQVYPIFDAKKVPSNCAQLAKELINDLGTLSNRVRTHYDELYFYRGIEILLNIVRKTNAFFQEAQPWKLSDQEEILTVLAVSYETLRITAILLSPIVPKFSAHTLSRLSIKPNEANLQEAHFRGIGCFGGKLGSEKEPFLNRIKPNN</sequence>
<dbReference type="PANTHER" id="PTHR43326">
    <property type="entry name" value="METHIONYL-TRNA SYNTHETASE"/>
    <property type="match status" value="1"/>
</dbReference>
<dbReference type="PANTHER" id="PTHR43326:SF1">
    <property type="entry name" value="METHIONINE--TRNA LIGASE, MITOCHONDRIAL"/>
    <property type="match status" value="1"/>
</dbReference>
<evidence type="ECO:0000256" key="8">
    <source>
        <dbReference type="ARBA" id="ARBA00030331"/>
    </source>
</evidence>
<evidence type="ECO:0000256" key="6">
    <source>
        <dbReference type="ARBA" id="ARBA00023146"/>
    </source>
</evidence>
<dbReference type="CDD" id="cd07957">
    <property type="entry name" value="Anticodon_Ia_Met"/>
    <property type="match status" value="1"/>
</dbReference>
<evidence type="ECO:0000313" key="13">
    <source>
        <dbReference type="WBParaSite" id="MBELARI_LOCUS1314"/>
    </source>
</evidence>
<reference evidence="13" key="1">
    <citation type="submission" date="2024-02" db="UniProtKB">
        <authorList>
            <consortium name="WormBaseParasite"/>
        </authorList>
    </citation>
    <scope>IDENTIFICATION</scope>
</reference>
<dbReference type="InterPro" id="IPR014758">
    <property type="entry name" value="Met-tRNA_synth"/>
</dbReference>
<dbReference type="Proteomes" id="UP000887575">
    <property type="component" value="Unassembled WGS sequence"/>
</dbReference>
<dbReference type="GO" id="GO:0005524">
    <property type="term" value="F:ATP binding"/>
    <property type="evidence" value="ECO:0007669"/>
    <property type="project" value="UniProtKB-KW"/>
</dbReference>
<dbReference type="InterPro" id="IPR009080">
    <property type="entry name" value="tRNAsynth_Ia_anticodon-bd"/>
</dbReference>
<dbReference type="FunFam" id="2.170.220.10:FF:000002">
    <property type="entry name" value="Methionine--tRNA ligase"/>
    <property type="match status" value="1"/>
</dbReference>
<dbReference type="Gene3D" id="2.170.220.10">
    <property type="match status" value="1"/>
</dbReference>
<dbReference type="EC" id="6.1.1.10" evidence="1"/>
<dbReference type="AlphaFoldDB" id="A0AAF3EH23"/>
<dbReference type="PRINTS" id="PR01041">
    <property type="entry name" value="TRNASYNTHMET"/>
</dbReference>
<dbReference type="NCBIfam" id="TIGR00398">
    <property type="entry name" value="metG"/>
    <property type="match status" value="1"/>
</dbReference>
<feature type="domain" description="Methionyl/Leucyl tRNA synthetase" evidence="11">
    <location>
        <begin position="20"/>
        <end position="379"/>
    </location>
</feature>
<evidence type="ECO:0000256" key="3">
    <source>
        <dbReference type="ARBA" id="ARBA00022741"/>
    </source>
</evidence>
<evidence type="ECO:0000256" key="10">
    <source>
        <dbReference type="RuleBase" id="RU363039"/>
    </source>
</evidence>
<dbReference type="CDD" id="cd00814">
    <property type="entry name" value="MetRS_core"/>
    <property type="match status" value="1"/>
</dbReference>
<proteinExistence type="inferred from homology"/>
<evidence type="ECO:0000259" key="11">
    <source>
        <dbReference type="Pfam" id="PF09334"/>
    </source>
</evidence>
<dbReference type="InterPro" id="IPR014729">
    <property type="entry name" value="Rossmann-like_a/b/a_fold"/>
</dbReference>
<dbReference type="InterPro" id="IPR041872">
    <property type="entry name" value="Anticodon_Met"/>
</dbReference>
<dbReference type="Pfam" id="PF09334">
    <property type="entry name" value="tRNA-synt_1g"/>
    <property type="match status" value="1"/>
</dbReference>
<dbReference type="GO" id="GO:0004825">
    <property type="term" value="F:methionine-tRNA ligase activity"/>
    <property type="evidence" value="ECO:0007669"/>
    <property type="project" value="UniProtKB-EC"/>
</dbReference>
<evidence type="ECO:0000256" key="4">
    <source>
        <dbReference type="ARBA" id="ARBA00022840"/>
    </source>
</evidence>
<dbReference type="Gene3D" id="1.10.730.10">
    <property type="entry name" value="Isoleucyl-tRNA Synthetase, Domain 1"/>
    <property type="match status" value="1"/>
</dbReference>